<proteinExistence type="predicted"/>
<protein>
    <submittedName>
        <fullName evidence="3">Beta-lactamase domain-containing protein</fullName>
    </submittedName>
</protein>
<dbReference type="Proteomes" id="UP000095282">
    <property type="component" value="Unplaced"/>
</dbReference>
<name>A0A1I7V145_9PELO</name>
<dbReference type="InterPro" id="IPR052907">
    <property type="entry name" value="Beta-lactamase/esterase"/>
</dbReference>
<dbReference type="InterPro" id="IPR001466">
    <property type="entry name" value="Beta-lactam-related"/>
</dbReference>
<accession>A0A1I7V145</accession>
<dbReference type="InterPro" id="IPR012338">
    <property type="entry name" value="Beta-lactam/transpept-like"/>
</dbReference>
<dbReference type="Pfam" id="PF00144">
    <property type="entry name" value="Beta-lactamase"/>
    <property type="match status" value="1"/>
</dbReference>
<dbReference type="eggNOG" id="ENOG502RZX2">
    <property type="taxonomic scope" value="Eukaryota"/>
</dbReference>
<sequence>MKKKKEKVHSVEVNEFCVFKQTEEDSRENTKTIGIDFHLGLPVSEQHRVARIENPSLWNILEEILYSPKDFDVSRFLKDRIWNGTLSKSAASTPFIRFVDGMTLNDPDLHRLEQSAVLGIGTARSMAEVFERLATGGLVSQETRNKMFLENYEFSEDYISGAKVSRGQGFMMTEFRGNRMFGHSGYGGQNIRIDFDNRITVSYLSNGLKVGFGDTARTWKRLINAVYDTLERI</sequence>
<dbReference type="PANTHER" id="PTHR43319">
    <property type="entry name" value="BETA-LACTAMASE-RELATED"/>
    <property type="match status" value="1"/>
</dbReference>
<evidence type="ECO:0000259" key="1">
    <source>
        <dbReference type="Pfam" id="PF00144"/>
    </source>
</evidence>
<dbReference type="WBParaSite" id="Csp11.Scaffold630.g21362.t1">
    <property type="protein sequence ID" value="Csp11.Scaffold630.g21362.t1"/>
    <property type="gene ID" value="Csp11.Scaffold630.g21362"/>
</dbReference>
<organism evidence="2 3">
    <name type="scientific">Caenorhabditis tropicalis</name>
    <dbReference type="NCBI Taxonomy" id="1561998"/>
    <lineage>
        <taxon>Eukaryota</taxon>
        <taxon>Metazoa</taxon>
        <taxon>Ecdysozoa</taxon>
        <taxon>Nematoda</taxon>
        <taxon>Chromadorea</taxon>
        <taxon>Rhabditida</taxon>
        <taxon>Rhabditina</taxon>
        <taxon>Rhabditomorpha</taxon>
        <taxon>Rhabditoidea</taxon>
        <taxon>Rhabditidae</taxon>
        <taxon>Peloderinae</taxon>
        <taxon>Caenorhabditis</taxon>
    </lineage>
</organism>
<dbReference type="Gene3D" id="3.40.710.10">
    <property type="entry name" value="DD-peptidase/beta-lactamase superfamily"/>
    <property type="match status" value="1"/>
</dbReference>
<dbReference type="SUPFAM" id="SSF56601">
    <property type="entry name" value="beta-lactamase/transpeptidase-like"/>
    <property type="match status" value="1"/>
</dbReference>
<reference evidence="3" key="1">
    <citation type="submission" date="2016-11" db="UniProtKB">
        <authorList>
            <consortium name="WormBaseParasite"/>
        </authorList>
    </citation>
    <scope>IDENTIFICATION</scope>
</reference>
<dbReference type="AlphaFoldDB" id="A0A1I7V145"/>
<evidence type="ECO:0000313" key="2">
    <source>
        <dbReference type="Proteomes" id="UP000095282"/>
    </source>
</evidence>
<feature type="domain" description="Beta-lactamase-related" evidence="1">
    <location>
        <begin position="36"/>
        <end position="217"/>
    </location>
</feature>
<dbReference type="PANTHER" id="PTHR43319:SF5">
    <property type="entry name" value="BETA-LACTAMASE-RELATED DOMAIN-CONTAINING PROTEIN"/>
    <property type="match status" value="1"/>
</dbReference>
<keyword evidence="2" id="KW-1185">Reference proteome</keyword>
<dbReference type="STRING" id="1561998.A0A1I7V145"/>
<evidence type="ECO:0000313" key="3">
    <source>
        <dbReference type="WBParaSite" id="Csp11.Scaffold630.g21362.t1"/>
    </source>
</evidence>